<evidence type="ECO:0000259" key="3">
    <source>
        <dbReference type="Pfam" id="PF24853"/>
    </source>
</evidence>
<evidence type="ECO:0000256" key="2">
    <source>
        <dbReference type="SAM" id="Phobius"/>
    </source>
</evidence>
<dbReference type="EMBL" id="KE007235">
    <property type="protein sequence ID" value="EOR00388.1"/>
    <property type="molecule type" value="Genomic_DNA"/>
</dbReference>
<feature type="compositionally biased region" description="Polar residues" evidence="1">
    <location>
        <begin position="466"/>
        <end position="479"/>
    </location>
</feature>
<evidence type="ECO:0000313" key="5">
    <source>
        <dbReference type="Proteomes" id="UP000014064"/>
    </source>
</evidence>
<proteinExistence type="predicted"/>
<feature type="compositionally biased region" description="Basic and acidic residues" evidence="1">
    <location>
        <begin position="749"/>
        <end position="758"/>
    </location>
</feature>
<keyword evidence="2" id="KW-0812">Transmembrane</keyword>
<feature type="region of interest" description="Disordered" evidence="1">
    <location>
        <begin position="908"/>
        <end position="1069"/>
    </location>
</feature>
<feature type="compositionally biased region" description="Basic and acidic residues" evidence="1">
    <location>
        <begin position="380"/>
        <end position="400"/>
    </location>
</feature>
<feature type="compositionally biased region" description="Polar residues" evidence="1">
    <location>
        <begin position="369"/>
        <end position="378"/>
    </location>
</feature>
<feature type="compositionally biased region" description="Polar residues" evidence="1">
    <location>
        <begin position="567"/>
        <end position="580"/>
    </location>
</feature>
<dbReference type="KEGG" id="wic:J056_000926"/>
<feature type="compositionally biased region" description="Acidic residues" evidence="1">
    <location>
        <begin position="1011"/>
        <end position="1020"/>
    </location>
</feature>
<dbReference type="GeneID" id="20373878"/>
<feature type="compositionally biased region" description="Polar residues" evidence="1">
    <location>
        <begin position="1130"/>
        <end position="1140"/>
    </location>
</feature>
<feature type="compositionally biased region" description="Basic residues" evidence="1">
    <location>
        <begin position="702"/>
        <end position="714"/>
    </location>
</feature>
<dbReference type="Proteomes" id="UP000014064">
    <property type="component" value="Unassembled WGS sequence"/>
</dbReference>
<protein>
    <recommendedName>
        <fullName evidence="3">DUF7727 domain-containing protein</fullName>
    </recommendedName>
</protein>
<evidence type="ECO:0000313" key="4">
    <source>
        <dbReference type="EMBL" id="EOR00388.1"/>
    </source>
</evidence>
<feature type="transmembrane region" description="Helical" evidence="2">
    <location>
        <begin position="60"/>
        <end position="86"/>
    </location>
</feature>
<feature type="compositionally biased region" description="Polar residues" evidence="1">
    <location>
        <begin position="1240"/>
        <end position="1252"/>
    </location>
</feature>
<feature type="compositionally biased region" description="Acidic residues" evidence="1">
    <location>
        <begin position="268"/>
        <end position="301"/>
    </location>
</feature>
<feature type="compositionally biased region" description="Basic and acidic residues" evidence="1">
    <location>
        <begin position="976"/>
        <end position="986"/>
    </location>
</feature>
<feature type="region of interest" description="Disordered" evidence="1">
    <location>
        <begin position="740"/>
        <end position="770"/>
    </location>
</feature>
<dbReference type="OrthoDB" id="3359717at2759"/>
<feature type="region of interest" description="Disordered" evidence="1">
    <location>
        <begin position="365"/>
        <end position="516"/>
    </location>
</feature>
<feature type="compositionally biased region" description="Basic and acidic residues" evidence="1">
    <location>
        <begin position="498"/>
        <end position="511"/>
    </location>
</feature>
<feature type="compositionally biased region" description="Polar residues" evidence="1">
    <location>
        <begin position="1057"/>
        <end position="1069"/>
    </location>
</feature>
<dbReference type="InterPro" id="IPR056144">
    <property type="entry name" value="DUF7727"/>
</dbReference>
<dbReference type="RefSeq" id="XP_009268829.1">
    <property type="nucleotide sequence ID" value="XM_009270554.1"/>
</dbReference>
<feature type="compositionally biased region" description="Polar residues" evidence="1">
    <location>
        <begin position="842"/>
        <end position="858"/>
    </location>
</feature>
<dbReference type="PANTHER" id="PTHR40629">
    <property type="entry name" value="PRO41 PROTEIN"/>
    <property type="match status" value="1"/>
</dbReference>
<reference evidence="5" key="1">
    <citation type="journal article" date="2013" name="BMC Genomics">
        <title>Genome and transcriptome sequencing of the halophilic fungus Wallemia ichthyophaga: haloadaptations present and absent.</title>
        <authorList>
            <person name="Zajc J."/>
            <person name="Liu Y."/>
            <person name="Dai W."/>
            <person name="Yang Z."/>
            <person name="Hu J."/>
            <person name="Gostincar C."/>
            <person name="Gunde-Cimerman N."/>
        </authorList>
    </citation>
    <scope>NUCLEOTIDE SEQUENCE [LARGE SCALE GENOMIC DNA]</scope>
    <source>
        <strain evidence="5">EXF-994 / CBS 113033</strain>
    </source>
</reference>
<feature type="compositionally biased region" description="Basic and acidic residues" evidence="1">
    <location>
        <begin position="632"/>
        <end position="641"/>
    </location>
</feature>
<feature type="region of interest" description="Disordered" evidence="1">
    <location>
        <begin position="1122"/>
        <end position="1173"/>
    </location>
</feature>
<feature type="compositionally biased region" description="Low complexity" evidence="1">
    <location>
        <begin position="1310"/>
        <end position="1322"/>
    </location>
</feature>
<feature type="domain" description="DUF7727" evidence="3">
    <location>
        <begin position="13"/>
        <end position="123"/>
    </location>
</feature>
<feature type="compositionally biased region" description="Basic and acidic residues" evidence="1">
    <location>
        <begin position="553"/>
        <end position="566"/>
    </location>
</feature>
<feature type="compositionally biased region" description="Basic residues" evidence="1">
    <location>
        <begin position="1047"/>
        <end position="1056"/>
    </location>
</feature>
<feature type="region of interest" description="Disordered" evidence="1">
    <location>
        <begin position="209"/>
        <end position="322"/>
    </location>
</feature>
<feature type="region of interest" description="Disordered" evidence="1">
    <location>
        <begin position="1234"/>
        <end position="1322"/>
    </location>
</feature>
<accession>R9ADZ4</accession>
<name>R9ADZ4_WALI9</name>
<keyword evidence="5" id="KW-1185">Reference proteome</keyword>
<feature type="compositionally biased region" description="Polar residues" evidence="1">
    <location>
        <begin position="542"/>
        <end position="551"/>
    </location>
</feature>
<dbReference type="HOGENOM" id="CLU_260180_0_0_1"/>
<evidence type="ECO:0000256" key="1">
    <source>
        <dbReference type="SAM" id="MobiDB-lite"/>
    </source>
</evidence>
<feature type="transmembrane region" description="Helical" evidence="2">
    <location>
        <begin position="12"/>
        <end position="34"/>
    </location>
</feature>
<feature type="region of interest" description="Disordered" evidence="1">
    <location>
        <begin position="632"/>
        <end position="727"/>
    </location>
</feature>
<feature type="compositionally biased region" description="Basic and acidic residues" evidence="1">
    <location>
        <begin position="678"/>
        <end position="689"/>
    </location>
</feature>
<keyword evidence="2" id="KW-0472">Membrane</keyword>
<feature type="compositionally biased region" description="Polar residues" evidence="1">
    <location>
        <begin position="1025"/>
        <end position="1046"/>
    </location>
</feature>
<feature type="region of interest" description="Disordered" evidence="1">
    <location>
        <begin position="540"/>
        <end position="580"/>
    </location>
</feature>
<feature type="compositionally biased region" description="Basic and acidic residues" evidence="1">
    <location>
        <begin position="1253"/>
        <end position="1266"/>
    </location>
</feature>
<feature type="region of interest" description="Disordered" evidence="1">
    <location>
        <begin position="831"/>
        <end position="896"/>
    </location>
</feature>
<dbReference type="eggNOG" id="ENOG502S16N">
    <property type="taxonomic scope" value="Eukaryota"/>
</dbReference>
<dbReference type="PANTHER" id="PTHR40629:SF1">
    <property type="entry name" value="PRO41 PROTEIN"/>
    <property type="match status" value="1"/>
</dbReference>
<gene>
    <name evidence="4" type="ORF">J056_000926</name>
</gene>
<sequence length="1322" mass="146847">MKVAVDAKVSIDVCRLFALVATTYVCYACLWGLVYRKFFFDMMGGALAANGIEPNDKINVIILITVTVPLIQILVLLHSLFNLLLFYPIKLFSNDDSFNFKMYSLFLNGWFAILVYQDLNSFITTFTLFTLNHAFIVPPFNRQALIKDPEVIQPHFYKQDAHLNTLDKTRSNFSAVNDDVNLVVGCVHNMDNNCQHTLQKRQKYNDGTYHGIGSLDDTRGSTSPPLQLPNDMDSSNIEDNPAPDDQESSSSPNDDDAESNQENQDNQPNDDIDSAIDQINDEPEELQEQDNNQDEDIDQSTDDVQPSPPSTNNAEDAQQSISDSSSTDFKVAYLSPIFIISGLVAAFTIMGLIYRKRRRSRLAKERQISMENGSSDSISEIDKPAAIKTSEGHLDEEPRHSSWQTDDDAQMMSPNALPFSNPPEERAERPWGYQPSGLASPSFRNEPWKWPSNNNTPKQSPRPVFQRTNSSFQPPSEITDQILKSPLPEGFQDASSYDVDRRLDEMSDSKNHNSGSMAFYANAMKSALDGERYKSGVIGNKIFSQRPSPQIDNARDAQIRQRKTSDKNAQQIVDNDESNYIPSAFSPPLRSSTPWGDFSQAIKTAFHPPKREPTPAAAGWLRNSIVPANAPREIEMEDVKQTKSPVDNVLTPISKDLQSPVPISYEQLKSDSNSTAEGTKDAKDTKKMDSPPPPLPKSPDRHAKRSKKFKLSKSKSKDLKDRISFSSPITMNAVVNENFDIGNQQYPEKSARSKEKSPHSPLLEKLARSPVPLSPNFAELARSDKSEEVDDGPFTEKIAGQSKFYTVKDMNNIRDEFNDEAARLREMAITPFVKGQDDKNGADSSIHTAMKQNESQLTPPGLSPEPQVASPLPEDAELAQLPFLPSPPLAGKKVHPPSWSLEAQVPRVVSPPPNAVSSPPKVVSPPPVPDWQSLPETLRSPPPQAVRSEMIFQANAKQEPPQSFGAALSIQPNMQSKEKDQQKPEENENEDESIGQEIETWSEGSGSTVFYEDETYEDDGIINIGRSNDASNESSRNDSIGGSSTRSKVRRYKTRRSAMSTSTRYRASQMTTSALMEENAQHVNNNVEQQQMVVDDWKNIENSRMDSSAPPVVDKSDIAVSPQSDEHFTSPYSGENNSPSKHTDEDFRSPMSNAFKGSEVASPKLKSPASSDFLPTIEATPELARSSTMKNYLMRLPSMRQSTGMGSLGINTVNGEALPSPMYDSYDSGNHKYNFIGKGQNESKYSDQPYSHSQEDSDKALAKVDDILTTSWSSRVNSDDLEEGPPRRRGAAVAPRTRKLLEARMRRETSGSPTSSSALSDC</sequence>
<feature type="transmembrane region" description="Helical" evidence="2">
    <location>
        <begin position="331"/>
        <end position="354"/>
    </location>
</feature>
<organism evidence="4 5">
    <name type="scientific">Wallemia ichthyophaga (strain EXF-994 / CBS 113033)</name>
    <dbReference type="NCBI Taxonomy" id="1299270"/>
    <lineage>
        <taxon>Eukaryota</taxon>
        <taxon>Fungi</taxon>
        <taxon>Dikarya</taxon>
        <taxon>Basidiomycota</taxon>
        <taxon>Wallemiomycotina</taxon>
        <taxon>Wallemiomycetes</taxon>
        <taxon>Wallemiales</taxon>
        <taxon>Wallemiaceae</taxon>
        <taxon>Wallemia</taxon>
    </lineage>
</organism>
<dbReference type="Pfam" id="PF24853">
    <property type="entry name" value="DUF7727"/>
    <property type="match status" value="1"/>
</dbReference>
<feature type="compositionally biased region" description="Acidic residues" evidence="1">
    <location>
        <begin position="241"/>
        <end position="259"/>
    </location>
</feature>
<feature type="compositionally biased region" description="Basic and acidic residues" evidence="1">
    <location>
        <begin position="1299"/>
        <end position="1309"/>
    </location>
</feature>
<feature type="compositionally biased region" description="Polar residues" evidence="1">
    <location>
        <begin position="310"/>
        <end position="322"/>
    </location>
</feature>
<keyword evidence="2" id="KW-1133">Transmembrane helix</keyword>